<dbReference type="SMART" id="SM00959">
    <property type="entry name" value="Rho_N"/>
    <property type="match status" value="1"/>
</dbReference>
<organism evidence="3 4">
    <name type="scientific">Pseudomonas syringae pv. maculicola</name>
    <dbReference type="NCBI Taxonomy" id="59511"/>
    <lineage>
        <taxon>Bacteria</taxon>
        <taxon>Pseudomonadati</taxon>
        <taxon>Pseudomonadota</taxon>
        <taxon>Gammaproteobacteria</taxon>
        <taxon>Pseudomonadales</taxon>
        <taxon>Pseudomonadaceae</taxon>
        <taxon>Pseudomonas</taxon>
    </lineage>
</organism>
<dbReference type="Pfam" id="PF07498">
    <property type="entry name" value="Rho_N"/>
    <property type="match status" value="1"/>
</dbReference>
<dbReference type="PANTHER" id="PTHR46425">
    <property type="entry name" value="TRANSCRIPTION TERMINATION FACTOR RHO"/>
    <property type="match status" value="1"/>
</dbReference>
<sequence length="81" mass="9082">MSPSIHDYVIPHMNLTELKQKPITELLEMAEQAGIENMARSRKQDVIFSLLKRHAKSGEEISGDGVLEILQDGFGFLRSAD</sequence>
<dbReference type="InterPro" id="IPR011112">
    <property type="entry name" value="Rho-like_N"/>
</dbReference>
<evidence type="ECO:0000256" key="1">
    <source>
        <dbReference type="PROSITE-ProRule" id="PRU01203"/>
    </source>
</evidence>
<feature type="non-terminal residue" evidence="3">
    <location>
        <position position="81"/>
    </location>
</feature>
<dbReference type="PROSITE" id="PS51856">
    <property type="entry name" value="RHO_RNA_BD"/>
    <property type="match status" value="1"/>
</dbReference>
<dbReference type="GO" id="GO:0008186">
    <property type="term" value="F:ATP-dependent activity, acting on RNA"/>
    <property type="evidence" value="ECO:0007669"/>
    <property type="project" value="InterPro"/>
</dbReference>
<name>A0A3M2ZP97_PSEYM</name>
<evidence type="ECO:0000313" key="3">
    <source>
        <dbReference type="EMBL" id="RML90079.1"/>
    </source>
</evidence>
<accession>A0A3M2ZP97</accession>
<evidence type="ECO:0000259" key="2">
    <source>
        <dbReference type="PROSITE" id="PS51856"/>
    </source>
</evidence>
<dbReference type="SUPFAM" id="SSF68912">
    <property type="entry name" value="Rho N-terminal domain-like"/>
    <property type="match status" value="1"/>
</dbReference>
<feature type="domain" description="Rho RNA-BD" evidence="2">
    <location>
        <begin position="60"/>
        <end position="81"/>
    </location>
</feature>
<dbReference type="AlphaFoldDB" id="A0A3M2ZP97"/>
<dbReference type="Gene3D" id="1.10.720.10">
    <property type="match status" value="1"/>
</dbReference>
<proteinExistence type="inferred from homology"/>
<dbReference type="PANTHER" id="PTHR46425:SF1">
    <property type="entry name" value="TRANSCRIPTION TERMINATION FACTOR RHO"/>
    <property type="match status" value="1"/>
</dbReference>
<dbReference type="InterPro" id="IPR004665">
    <property type="entry name" value="Term_rho"/>
</dbReference>
<dbReference type="GO" id="GO:0005524">
    <property type="term" value="F:ATP binding"/>
    <property type="evidence" value="ECO:0007669"/>
    <property type="project" value="InterPro"/>
</dbReference>
<dbReference type="EMBL" id="RBNL01001398">
    <property type="protein sequence ID" value="RML90079.1"/>
    <property type="molecule type" value="Genomic_DNA"/>
</dbReference>
<comment type="caution">
    <text evidence="3">The sequence shown here is derived from an EMBL/GenBank/DDBJ whole genome shotgun (WGS) entry which is preliminary data.</text>
</comment>
<dbReference type="GO" id="GO:0003723">
    <property type="term" value="F:RNA binding"/>
    <property type="evidence" value="ECO:0007669"/>
    <property type="project" value="UniProtKB-UniRule"/>
</dbReference>
<comment type="similarity">
    <text evidence="1">Belongs to the Rho family.</text>
</comment>
<dbReference type="InterPro" id="IPR036269">
    <property type="entry name" value="Rho_N_sf"/>
</dbReference>
<evidence type="ECO:0000313" key="4">
    <source>
        <dbReference type="Proteomes" id="UP000282378"/>
    </source>
</evidence>
<dbReference type="GO" id="GO:0006353">
    <property type="term" value="P:DNA-templated transcription termination"/>
    <property type="evidence" value="ECO:0007669"/>
    <property type="project" value="InterPro"/>
</dbReference>
<dbReference type="Proteomes" id="UP000282378">
    <property type="component" value="Unassembled WGS sequence"/>
</dbReference>
<dbReference type="InterPro" id="IPR011113">
    <property type="entry name" value="Rho_RNA-bd"/>
</dbReference>
<keyword evidence="1" id="KW-0694">RNA-binding</keyword>
<protein>
    <submittedName>
        <fullName evidence="3">Transcription termination factor Rho</fullName>
    </submittedName>
</protein>
<gene>
    <name evidence="3" type="ORF">APX70_01467</name>
</gene>
<reference evidence="3 4" key="1">
    <citation type="submission" date="2018-08" db="EMBL/GenBank/DDBJ databases">
        <title>Recombination of ecologically and evolutionarily significant loci maintains genetic cohesion in the Pseudomonas syringae species complex.</title>
        <authorList>
            <person name="Dillon M."/>
            <person name="Thakur S."/>
            <person name="Almeida R.N.D."/>
            <person name="Weir B.S."/>
            <person name="Guttman D.S."/>
        </authorList>
    </citation>
    <scope>NUCLEOTIDE SEQUENCE [LARGE SCALE GENOMIC DNA]</scope>
    <source>
        <strain evidence="3 4">88_10</strain>
    </source>
</reference>